<dbReference type="FunFam" id="3.40.30.10:FF:000260">
    <property type="entry name" value="Mitochondrial ribosomal protein L44"/>
    <property type="match status" value="1"/>
</dbReference>
<evidence type="ECO:0000256" key="6">
    <source>
        <dbReference type="ARBA" id="ARBA00035180"/>
    </source>
</evidence>
<name>A0A6A5XJE1_9PLEO</name>
<evidence type="ECO:0000256" key="1">
    <source>
        <dbReference type="ARBA" id="ARBA00004173"/>
    </source>
</evidence>
<reference evidence="7" key="1">
    <citation type="journal article" date="2020" name="Stud. Mycol.">
        <title>101 Dothideomycetes genomes: a test case for predicting lifestyles and emergence of pathogens.</title>
        <authorList>
            <person name="Haridas S."/>
            <person name="Albert R."/>
            <person name="Binder M."/>
            <person name="Bloem J."/>
            <person name="Labutti K."/>
            <person name="Salamov A."/>
            <person name="Andreopoulos B."/>
            <person name="Baker S."/>
            <person name="Barry K."/>
            <person name="Bills G."/>
            <person name="Bluhm B."/>
            <person name="Cannon C."/>
            <person name="Castanera R."/>
            <person name="Culley D."/>
            <person name="Daum C."/>
            <person name="Ezra D."/>
            <person name="Gonzalez J."/>
            <person name="Henrissat B."/>
            <person name="Kuo A."/>
            <person name="Liang C."/>
            <person name="Lipzen A."/>
            <person name="Lutzoni F."/>
            <person name="Magnuson J."/>
            <person name="Mondo S."/>
            <person name="Nolan M."/>
            <person name="Ohm R."/>
            <person name="Pangilinan J."/>
            <person name="Park H.-J."/>
            <person name="Ramirez L."/>
            <person name="Alfaro M."/>
            <person name="Sun H."/>
            <person name="Tritt A."/>
            <person name="Yoshinaga Y."/>
            <person name="Zwiers L.-H."/>
            <person name="Turgeon B."/>
            <person name="Goodwin S."/>
            <person name="Spatafora J."/>
            <person name="Crous P."/>
            <person name="Grigoriev I."/>
        </authorList>
    </citation>
    <scope>NUCLEOTIDE SEQUENCE</scope>
    <source>
        <strain evidence="7">CBS 175.79</strain>
    </source>
</reference>
<dbReference type="GO" id="GO:0003735">
    <property type="term" value="F:structural constituent of ribosome"/>
    <property type="evidence" value="ECO:0007669"/>
    <property type="project" value="TreeGrafter"/>
</dbReference>
<evidence type="ECO:0000256" key="2">
    <source>
        <dbReference type="ARBA" id="ARBA00005557"/>
    </source>
</evidence>
<dbReference type="AlphaFoldDB" id="A0A6A5XJE1"/>
<keyword evidence="4" id="KW-0496">Mitochondrion</keyword>
<accession>A0A6A5XJE1</accession>
<evidence type="ECO:0000313" key="7">
    <source>
        <dbReference type="EMBL" id="KAF2013385.1"/>
    </source>
</evidence>
<protein>
    <recommendedName>
        <fullName evidence="6">Large ribosomal subunit protein mL53</fullName>
    </recommendedName>
</protein>
<comment type="similarity">
    <text evidence="2">Belongs to the mitochondrion-specific ribosomal protein mL53 family.</text>
</comment>
<dbReference type="RefSeq" id="XP_033381724.1">
    <property type="nucleotide sequence ID" value="XM_033528488.1"/>
</dbReference>
<dbReference type="GeneID" id="54285885"/>
<dbReference type="EMBL" id="ML978071">
    <property type="protein sequence ID" value="KAF2013385.1"/>
    <property type="molecule type" value="Genomic_DNA"/>
</dbReference>
<evidence type="ECO:0000256" key="5">
    <source>
        <dbReference type="ARBA" id="ARBA00023274"/>
    </source>
</evidence>
<dbReference type="InterPro" id="IPR042776">
    <property type="entry name" value="Ribosomal_mL53_fung"/>
</dbReference>
<proteinExistence type="inferred from homology"/>
<dbReference type="Proteomes" id="UP000799778">
    <property type="component" value="Unassembled WGS sequence"/>
</dbReference>
<evidence type="ECO:0000256" key="3">
    <source>
        <dbReference type="ARBA" id="ARBA00022980"/>
    </source>
</evidence>
<dbReference type="PANTHER" id="PTHR28236">
    <property type="entry name" value="54S RIBOSOMAL PROTEIN L44, MITOCHONDRIAL"/>
    <property type="match status" value="1"/>
</dbReference>
<dbReference type="OrthoDB" id="4136894at2759"/>
<comment type="subcellular location">
    <subcellularLocation>
        <location evidence="1">Mitochondrion</location>
    </subcellularLocation>
</comment>
<keyword evidence="5" id="KW-0687">Ribonucleoprotein</keyword>
<keyword evidence="8" id="KW-1185">Reference proteome</keyword>
<dbReference type="GO" id="GO:0005762">
    <property type="term" value="C:mitochondrial large ribosomal subunit"/>
    <property type="evidence" value="ECO:0007669"/>
    <property type="project" value="TreeGrafter"/>
</dbReference>
<evidence type="ECO:0000256" key="4">
    <source>
        <dbReference type="ARBA" id="ARBA00023128"/>
    </source>
</evidence>
<dbReference type="PANTHER" id="PTHR28236:SF1">
    <property type="entry name" value="LARGE RIBOSOMAL SUBUNIT PROTEIN ML53"/>
    <property type="match status" value="1"/>
</dbReference>
<keyword evidence="3" id="KW-0689">Ribosomal protein</keyword>
<organism evidence="7 8">
    <name type="scientific">Aaosphaeria arxii CBS 175.79</name>
    <dbReference type="NCBI Taxonomy" id="1450172"/>
    <lineage>
        <taxon>Eukaryota</taxon>
        <taxon>Fungi</taxon>
        <taxon>Dikarya</taxon>
        <taxon>Ascomycota</taxon>
        <taxon>Pezizomycotina</taxon>
        <taxon>Dothideomycetes</taxon>
        <taxon>Pleosporomycetidae</taxon>
        <taxon>Pleosporales</taxon>
        <taxon>Pleosporales incertae sedis</taxon>
        <taxon>Aaosphaeria</taxon>
    </lineage>
</organism>
<evidence type="ECO:0000313" key="8">
    <source>
        <dbReference type="Proteomes" id="UP000799778"/>
    </source>
</evidence>
<sequence>MITRFITDVRVKFNPFSPRSKPARIFLSLIPPSARAEGMKIESKILPRASKEPSTLALKFKDGKEMNLELDKMRIPEVMEQVNRHSRILARKEELSGN</sequence>
<gene>
    <name evidence="7" type="ORF">BU24DRAFT_424388</name>
</gene>
<dbReference type="Pfam" id="PF10780">
    <property type="entry name" value="MRP_L53"/>
    <property type="match status" value="1"/>
</dbReference>
<dbReference type="InterPro" id="IPR019716">
    <property type="entry name" value="Ribosomal_mL53"/>
</dbReference>
<dbReference type="Gene3D" id="3.40.30.10">
    <property type="entry name" value="Glutaredoxin"/>
    <property type="match status" value="1"/>
</dbReference>